<feature type="transmembrane region" description="Helical" evidence="7">
    <location>
        <begin position="332"/>
        <end position="365"/>
    </location>
</feature>
<dbReference type="InterPro" id="IPR003838">
    <property type="entry name" value="ABC3_permease_C"/>
</dbReference>
<reference evidence="10 11" key="1">
    <citation type="submission" date="2023-01" db="EMBL/GenBank/DDBJ databases">
        <title>Psychroserpens ponticola sp. nov., isolated from seawater.</title>
        <authorList>
            <person name="Kristyanto S."/>
            <person name="Jung J."/>
            <person name="Kim J.M."/>
            <person name="Jeon C.O."/>
        </authorList>
    </citation>
    <scope>NUCLEOTIDE SEQUENCE [LARGE SCALE GENOMIC DNA]</scope>
    <source>
        <strain evidence="10 11">MSW6</strain>
    </source>
</reference>
<dbReference type="EMBL" id="CP116221">
    <property type="protein sequence ID" value="WCO00590.1"/>
    <property type="molecule type" value="Genomic_DNA"/>
</dbReference>
<feature type="transmembrane region" description="Helical" evidence="7">
    <location>
        <begin position="20"/>
        <end position="47"/>
    </location>
</feature>
<evidence type="ECO:0000256" key="7">
    <source>
        <dbReference type="SAM" id="Phobius"/>
    </source>
</evidence>
<name>A0ABY7RV76_9FLAO</name>
<dbReference type="InterPro" id="IPR050250">
    <property type="entry name" value="Macrolide_Exporter_MacB"/>
</dbReference>
<evidence type="ECO:0000256" key="2">
    <source>
        <dbReference type="ARBA" id="ARBA00022475"/>
    </source>
</evidence>
<keyword evidence="11" id="KW-1185">Reference proteome</keyword>
<dbReference type="RefSeq" id="WP_249996247.1">
    <property type="nucleotide sequence ID" value="NZ_CP116221.1"/>
</dbReference>
<dbReference type="Pfam" id="PF12704">
    <property type="entry name" value="MacB_PCD"/>
    <property type="match status" value="1"/>
</dbReference>
<comment type="similarity">
    <text evidence="6">Belongs to the ABC-4 integral membrane protein family.</text>
</comment>
<comment type="subcellular location">
    <subcellularLocation>
        <location evidence="1">Cell membrane</location>
        <topology evidence="1">Multi-pass membrane protein</topology>
    </subcellularLocation>
</comment>
<evidence type="ECO:0000256" key="4">
    <source>
        <dbReference type="ARBA" id="ARBA00022989"/>
    </source>
</evidence>
<gene>
    <name evidence="10" type="ORF">MUN68_010985</name>
</gene>
<proteinExistence type="inferred from homology"/>
<feature type="transmembrane region" description="Helical" evidence="7">
    <location>
        <begin position="371"/>
        <end position="391"/>
    </location>
</feature>
<keyword evidence="3 7" id="KW-0812">Transmembrane</keyword>
<evidence type="ECO:0000256" key="6">
    <source>
        <dbReference type="ARBA" id="ARBA00038076"/>
    </source>
</evidence>
<evidence type="ECO:0000256" key="1">
    <source>
        <dbReference type="ARBA" id="ARBA00004651"/>
    </source>
</evidence>
<evidence type="ECO:0000313" key="11">
    <source>
        <dbReference type="Proteomes" id="UP001202717"/>
    </source>
</evidence>
<keyword evidence="4 7" id="KW-1133">Transmembrane helix</keyword>
<dbReference type="Pfam" id="PF02687">
    <property type="entry name" value="FtsX"/>
    <property type="match status" value="1"/>
</dbReference>
<evidence type="ECO:0000256" key="3">
    <source>
        <dbReference type="ARBA" id="ARBA00022692"/>
    </source>
</evidence>
<protein>
    <submittedName>
        <fullName evidence="10">ABC transporter permease</fullName>
    </submittedName>
</protein>
<organism evidence="10 11">
    <name type="scientific">Psychroserpens ponticola</name>
    <dbReference type="NCBI Taxonomy" id="2932268"/>
    <lineage>
        <taxon>Bacteria</taxon>
        <taxon>Pseudomonadati</taxon>
        <taxon>Bacteroidota</taxon>
        <taxon>Flavobacteriia</taxon>
        <taxon>Flavobacteriales</taxon>
        <taxon>Flavobacteriaceae</taxon>
        <taxon>Psychroserpens</taxon>
    </lineage>
</organism>
<sequence>MFSLVRENIRIAFDSIKSQLLRTILTILIIAIGITALVGILSAVSALENTISSDFSSMGANTFNIQRYEFNTQRQGEKQKVNPVISYRDVKAFEEKYAFPFTKTSISFVGTRTAEVKHDNEKTDPEVQILGVNENYITNSGLEVELGREINYFDVQNSNSVCVIGSDLRKALLNDVNPINKTISVRGSKFKVIGVLKEKGSTFGNNQDLRVIMPLQKARTIFTNPNINYSLSVKTDKKDMLEGAQDDAILLFRNVRGLNPIEENNFGLERSDDLINRIGSITGVLETAAWIISIITIFGSTIALLNMMLVSVTERTREIGVRKALGAKRSTIAFQFFIETIIIGQLGGLLGIIFGILLGFGFAAIVDFKFVIPWSAMIAATIITFIVAVISGSYPANKAAKLDPIESLRYE</sequence>
<accession>A0ABY7RV76</accession>
<feature type="domain" description="ABC3 transporter permease C-terminal" evidence="8">
    <location>
        <begin position="290"/>
        <end position="404"/>
    </location>
</feature>
<dbReference type="PANTHER" id="PTHR30572">
    <property type="entry name" value="MEMBRANE COMPONENT OF TRANSPORTER-RELATED"/>
    <property type="match status" value="1"/>
</dbReference>
<evidence type="ECO:0000259" key="8">
    <source>
        <dbReference type="Pfam" id="PF02687"/>
    </source>
</evidence>
<feature type="transmembrane region" description="Helical" evidence="7">
    <location>
        <begin position="288"/>
        <end position="312"/>
    </location>
</feature>
<feature type="domain" description="MacB-like periplasmic core" evidence="9">
    <location>
        <begin position="23"/>
        <end position="247"/>
    </location>
</feature>
<evidence type="ECO:0000256" key="5">
    <source>
        <dbReference type="ARBA" id="ARBA00023136"/>
    </source>
</evidence>
<dbReference type="PANTHER" id="PTHR30572:SF4">
    <property type="entry name" value="ABC TRANSPORTER PERMEASE YTRF"/>
    <property type="match status" value="1"/>
</dbReference>
<keyword evidence="2" id="KW-1003">Cell membrane</keyword>
<evidence type="ECO:0000313" key="10">
    <source>
        <dbReference type="EMBL" id="WCO00590.1"/>
    </source>
</evidence>
<evidence type="ECO:0000259" key="9">
    <source>
        <dbReference type="Pfam" id="PF12704"/>
    </source>
</evidence>
<dbReference type="InterPro" id="IPR025857">
    <property type="entry name" value="MacB_PCD"/>
</dbReference>
<dbReference type="Proteomes" id="UP001202717">
    <property type="component" value="Chromosome"/>
</dbReference>
<keyword evidence="5 7" id="KW-0472">Membrane</keyword>